<accession>Q4UB03</accession>
<dbReference type="OrthoDB" id="359908at2759"/>
<feature type="transmembrane region" description="Helical" evidence="1">
    <location>
        <begin position="79"/>
        <end position="98"/>
    </location>
</feature>
<feature type="transmembrane region" description="Helical" evidence="1">
    <location>
        <begin position="51"/>
        <end position="72"/>
    </location>
</feature>
<evidence type="ECO:0000256" key="1">
    <source>
        <dbReference type="SAM" id="Phobius"/>
    </source>
</evidence>
<evidence type="ECO:0000313" key="3">
    <source>
        <dbReference type="Proteomes" id="UP000001950"/>
    </source>
</evidence>
<dbReference type="EMBL" id="CR940352">
    <property type="protein sequence ID" value="CAI75998.1"/>
    <property type="molecule type" value="Genomic_DNA"/>
</dbReference>
<evidence type="ECO:0008006" key="4">
    <source>
        <dbReference type="Google" id="ProtNLM"/>
    </source>
</evidence>
<dbReference type="RefSeq" id="XP_955474.1">
    <property type="nucleotide sequence ID" value="XM_950381.1"/>
</dbReference>
<dbReference type="InParanoid" id="Q4UB03"/>
<dbReference type="AlphaFoldDB" id="Q4UB03"/>
<dbReference type="Proteomes" id="UP000001950">
    <property type="component" value="Chromosome 3"/>
</dbReference>
<keyword evidence="1" id="KW-0472">Membrane</keyword>
<dbReference type="VEuPathDB" id="PiroplasmaDB:TA18250"/>
<keyword evidence="1" id="KW-1133">Transmembrane helix</keyword>
<keyword evidence="1" id="KW-0812">Transmembrane</keyword>
<dbReference type="GeneID" id="3865048"/>
<dbReference type="KEGG" id="tan:TA18250"/>
<name>Q4UB03_THEAN</name>
<dbReference type="OMA" id="FFSDGEC"/>
<protein>
    <recommendedName>
        <fullName evidence="4">Signal peptidase complex subunit 2</fullName>
    </recommendedName>
</protein>
<organism evidence="2 3">
    <name type="scientific">Theileria annulata</name>
    <dbReference type="NCBI Taxonomy" id="5874"/>
    <lineage>
        <taxon>Eukaryota</taxon>
        <taxon>Sar</taxon>
        <taxon>Alveolata</taxon>
        <taxon>Apicomplexa</taxon>
        <taxon>Aconoidasida</taxon>
        <taxon>Piroplasmida</taxon>
        <taxon>Theileriidae</taxon>
        <taxon>Theileria</taxon>
    </lineage>
</organism>
<evidence type="ECO:0000313" key="2">
    <source>
        <dbReference type="EMBL" id="CAI75998.1"/>
    </source>
</evidence>
<gene>
    <name evidence="2" type="ORF">TA18250</name>
</gene>
<dbReference type="eggNOG" id="ENOG502QXH1">
    <property type="taxonomic scope" value="Eukaryota"/>
</dbReference>
<sequence length="183" mass="21561">MAEDKPLSEVYKNVVYSVSDLYSYTDLQKLLDSNTRAAFKEIGLKIDNNVIYFRLAFYLLLNAVGAYTTFFVHVEKSKFLLKVMLIVFFSLFSVYIAYDKVLLCRAHFVVKLKYGQELRGWKELLKLVRYKRKGRKNRTETYTLPLGDLFFSDGECDYDHFVKLMEKLKPTLLSLDRKTKKQD</sequence>
<reference evidence="2 3" key="1">
    <citation type="journal article" date="2005" name="Science">
        <title>Genome of the host-cell transforming parasite Theileria annulata compared with T. parva.</title>
        <authorList>
            <person name="Pain A."/>
            <person name="Renauld H."/>
            <person name="Berriman M."/>
            <person name="Murphy L."/>
            <person name="Yeats C.A."/>
            <person name="Weir W."/>
            <person name="Kerhornou A."/>
            <person name="Aslett M."/>
            <person name="Bishop R."/>
            <person name="Bouchier C."/>
            <person name="Cochet M."/>
            <person name="Coulson R.M.R."/>
            <person name="Cronin A."/>
            <person name="de Villiers E.P."/>
            <person name="Fraser A."/>
            <person name="Fosker N."/>
            <person name="Gardner M."/>
            <person name="Goble A."/>
            <person name="Griffiths-Jones S."/>
            <person name="Harris D.E."/>
            <person name="Katzer F."/>
            <person name="Larke N."/>
            <person name="Lord A."/>
            <person name="Maser P."/>
            <person name="McKellar S."/>
            <person name="Mooney P."/>
            <person name="Morton F."/>
            <person name="Nene V."/>
            <person name="O'Neil S."/>
            <person name="Price C."/>
            <person name="Quail M.A."/>
            <person name="Rabbinowitsch E."/>
            <person name="Rawlings N.D."/>
            <person name="Rutter S."/>
            <person name="Saunders D."/>
            <person name="Seeger K."/>
            <person name="Shah T."/>
            <person name="Squares R."/>
            <person name="Squares S."/>
            <person name="Tivey A."/>
            <person name="Walker A.R."/>
            <person name="Woodward J."/>
            <person name="Dobbelaere D.A.E."/>
            <person name="Langsley G."/>
            <person name="Rajandream M.A."/>
            <person name="McKeever D."/>
            <person name="Shiels B."/>
            <person name="Tait A."/>
            <person name="Barrell B.G."/>
            <person name="Hall N."/>
        </authorList>
    </citation>
    <scope>NUCLEOTIDE SEQUENCE [LARGE SCALE GENOMIC DNA]</scope>
    <source>
        <strain evidence="3">Ankara</strain>
    </source>
</reference>
<proteinExistence type="predicted"/>
<keyword evidence="3" id="KW-1185">Reference proteome</keyword>